<reference evidence="4 5" key="1">
    <citation type="submission" date="2020-07" db="EMBL/GenBank/DDBJ databases">
        <title>Sequencing the genomes of 1000 actinobacteria strains.</title>
        <authorList>
            <person name="Klenk H.-P."/>
        </authorList>
    </citation>
    <scope>NUCLEOTIDE SEQUENCE [LARGE SCALE GENOMIC DNA]</scope>
    <source>
        <strain evidence="4 5">DSM 40398</strain>
    </source>
</reference>
<feature type="transmembrane region" description="Helical" evidence="3">
    <location>
        <begin position="80"/>
        <end position="99"/>
    </location>
</feature>
<feature type="transmembrane region" description="Helical" evidence="3">
    <location>
        <begin position="49"/>
        <end position="68"/>
    </location>
</feature>
<comment type="caution">
    <text evidence="4">The sequence shown here is derived from an EMBL/GenBank/DDBJ whole genome shotgun (WGS) entry which is preliminary data.</text>
</comment>
<evidence type="ECO:0000313" key="5">
    <source>
        <dbReference type="Proteomes" id="UP000529783"/>
    </source>
</evidence>
<feature type="transmembrane region" description="Helical" evidence="3">
    <location>
        <begin position="195"/>
        <end position="212"/>
    </location>
</feature>
<dbReference type="GO" id="GO:0016020">
    <property type="term" value="C:membrane"/>
    <property type="evidence" value="ECO:0007669"/>
    <property type="project" value="InterPro"/>
</dbReference>
<keyword evidence="1 2" id="KW-0808">Transferase</keyword>
<sequence length="287" mass="29978">MTRPLTLTRPAPVRLQAPRRPRLTRGPELAAAVAAQLALLALLRPGHAGLAVGVGYALASWALLSAAFRRRRALGPADHVTLARVVLTGGVAALVAGHLTGDARVWPLVAAASAALVLDGVDGRVARRTGTVSRLGARFDMETDAVLVLVLSVEVARSAGPWVLAIGAMRYAFGAAAWAVPWLRADLRPSIARKAVAVVQGVALIVAASGLVPHSGGLVAAALALLVWSFGRDVAWLAKRRYARRRGALVTPEAHDAQVARAQEAQGTRGRGTDGARRARLLDPVAR</sequence>
<gene>
    <name evidence="4" type="ORF">BJY14_006913</name>
</gene>
<keyword evidence="3" id="KW-1133">Transmembrane helix</keyword>
<dbReference type="Proteomes" id="UP000529783">
    <property type="component" value="Unassembled WGS sequence"/>
</dbReference>
<dbReference type="InterPro" id="IPR000462">
    <property type="entry name" value="CDP-OH_P_trans"/>
</dbReference>
<evidence type="ECO:0000256" key="1">
    <source>
        <dbReference type="ARBA" id="ARBA00022679"/>
    </source>
</evidence>
<accession>A0A7Y9EPT3</accession>
<feature type="transmembrane region" description="Helical" evidence="3">
    <location>
        <begin position="162"/>
        <end position="183"/>
    </location>
</feature>
<proteinExistence type="inferred from homology"/>
<dbReference type="InterPro" id="IPR043130">
    <property type="entry name" value="CDP-OH_PTrfase_TM_dom"/>
</dbReference>
<dbReference type="AlphaFoldDB" id="A0A7Y9EPT3"/>
<evidence type="ECO:0000256" key="3">
    <source>
        <dbReference type="SAM" id="Phobius"/>
    </source>
</evidence>
<protein>
    <submittedName>
        <fullName evidence="4">Phosphatidylglycerophosphate synthase</fullName>
    </submittedName>
</protein>
<keyword evidence="3" id="KW-0472">Membrane</keyword>
<comment type="similarity">
    <text evidence="2">Belongs to the CDP-alcohol phosphatidyltransferase class-I family.</text>
</comment>
<organism evidence="4 5">
    <name type="scientific">Actinomadura luteofluorescens</name>
    <dbReference type="NCBI Taxonomy" id="46163"/>
    <lineage>
        <taxon>Bacteria</taxon>
        <taxon>Bacillati</taxon>
        <taxon>Actinomycetota</taxon>
        <taxon>Actinomycetes</taxon>
        <taxon>Streptosporangiales</taxon>
        <taxon>Thermomonosporaceae</taxon>
        <taxon>Actinomadura</taxon>
    </lineage>
</organism>
<dbReference type="Pfam" id="PF01066">
    <property type="entry name" value="CDP-OH_P_transf"/>
    <property type="match status" value="1"/>
</dbReference>
<dbReference type="RefSeq" id="WP_179847405.1">
    <property type="nucleotide sequence ID" value="NZ_JACCBA010000001.1"/>
</dbReference>
<name>A0A7Y9EPT3_9ACTN</name>
<feature type="transmembrane region" description="Helical" evidence="3">
    <location>
        <begin position="218"/>
        <end position="238"/>
    </location>
</feature>
<dbReference type="EMBL" id="JACCBA010000001">
    <property type="protein sequence ID" value="NYD50930.1"/>
    <property type="molecule type" value="Genomic_DNA"/>
</dbReference>
<evidence type="ECO:0000256" key="2">
    <source>
        <dbReference type="RuleBase" id="RU003750"/>
    </source>
</evidence>
<evidence type="ECO:0000313" key="4">
    <source>
        <dbReference type="EMBL" id="NYD50930.1"/>
    </source>
</evidence>
<keyword evidence="3" id="KW-0812">Transmembrane</keyword>
<dbReference type="PROSITE" id="PS00379">
    <property type="entry name" value="CDP_ALCOHOL_P_TRANSF"/>
    <property type="match status" value="1"/>
</dbReference>
<dbReference type="GO" id="GO:0016780">
    <property type="term" value="F:phosphotransferase activity, for other substituted phosphate groups"/>
    <property type="evidence" value="ECO:0007669"/>
    <property type="project" value="InterPro"/>
</dbReference>
<dbReference type="InterPro" id="IPR048254">
    <property type="entry name" value="CDP_ALCOHOL_P_TRANSF_CS"/>
</dbReference>
<dbReference type="GO" id="GO:0008654">
    <property type="term" value="P:phospholipid biosynthetic process"/>
    <property type="evidence" value="ECO:0007669"/>
    <property type="project" value="InterPro"/>
</dbReference>
<dbReference type="Gene3D" id="1.20.120.1760">
    <property type="match status" value="1"/>
</dbReference>
<keyword evidence="5" id="KW-1185">Reference proteome</keyword>